<comment type="caution">
    <text evidence="1">The sequence shown here is derived from an EMBL/GenBank/DDBJ whole genome shotgun (WGS) entry which is preliminary data.</text>
</comment>
<evidence type="ECO:0000313" key="1">
    <source>
        <dbReference type="EMBL" id="MCT4796661.1"/>
    </source>
</evidence>
<name>A0ABT2L1V4_9BACL</name>
<reference evidence="1 2" key="1">
    <citation type="submission" date="2022-07" db="EMBL/GenBank/DDBJ databases">
        <title>Genomic and pangenome structural analysis of the polyextremophile Exiguobacterium.</title>
        <authorList>
            <person name="Shen L."/>
        </authorList>
    </citation>
    <scope>NUCLEOTIDE SEQUENCE [LARGE SCALE GENOMIC DNA]</scope>
    <source>
        <strain evidence="1 2">12_1</strain>
    </source>
</reference>
<sequence length="248" mass="27960">MRRFLGTLIGAGLILYGVGTLLSHTLFGDPRDEQRAIATAEQYVTTYYPHIEVSAVHAGLQIWGSDAYVVTFASQTSEDTQFDVVVNGDGAIINDYYDDVLSGTVTFNRLHAEYHPLVETALRSLPFDYELYEEVLTIYEGEGSAEEALDPATLILDHPYDIKQIGRDHGSLVIWIEGEDATAQHASERMRDVKRVLDEADVPFRTLLISIQDGNKSFYSGRVNAEDIDQEGLVERLQRNHKEWMEME</sequence>
<dbReference type="EMBL" id="JANIEK010000089">
    <property type="protein sequence ID" value="MCT4796661.1"/>
    <property type="molecule type" value="Genomic_DNA"/>
</dbReference>
<evidence type="ECO:0000313" key="2">
    <source>
        <dbReference type="Proteomes" id="UP001206821"/>
    </source>
</evidence>
<gene>
    <name evidence="1" type="ORF">NQG31_14005</name>
</gene>
<proteinExistence type="predicted"/>
<accession>A0ABT2L1V4</accession>
<protein>
    <submittedName>
        <fullName evidence="1">Uncharacterized protein</fullName>
    </submittedName>
</protein>
<keyword evidence="2" id="KW-1185">Reference proteome</keyword>
<dbReference type="RefSeq" id="WP_034815900.1">
    <property type="nucleotide sequence ID" value="NZ_JANIEK010000089.1"/>
</dbReference>
<dbReference type="Proteomes" id="UP001206821">
    <property type="component" value="Unassembled WGS sequence"/>
</dbReference>
<organism evidence="1 2">
    <name type="scientific">Exiguobacterium alkaliphilum</name>
    <dbReference type="NCBI Taxonomy" id="1428684"/>
    <lineage>
        <taxon>Bacteria</taxon>
        <taxon>Bacillati</taxon>
        <taxon>Bacillota</taxon>
        <taxon>Bacilli</taxon>
        <taxon>Bacillales</taxon>
        <taxon>Bacillales Family XII. Incertae Sedis</taxon>
        <taxon>Exiguobacterium</taxon>
    </lineage>
</organism>